<accession>A0A1M7NQQ2</accession>
<evidence type="ECO:0000313" key="1">
    <source>
        <dbReference type="EMBL" id="SHN05734.1"/>
    </source>
</evidence>
<dbReference type="STRING" id="310782.SAMN05216499_11985"/>
<name>A0A1M7NQQ2_9ACTN</name>
<evidence type="ECO:0000313" key="2">
    <source>
        <dbReference type="Proteomes" id="UP000184111"/>
    </source>
</evidence>
<dbReference type="AlphaFoldDB" id="A0A1M7NQQ2"/>
<proteinExistence type="predicted"/>
<dbReference type="Proteomes" id="UP000184111">
    <property type="component" value="Unassembled WGS sequence"/>
</dbReference>
<protein>
    <submittedName>
        <fullName evidence="1">Uncharacterized protein</fullName>
    </submittedName>
</protein>
<gene>
    <name evidence="1" type="ORF">SAMN05216499_11985</name>
</gene>
<dbReference type="EMBL" id="FRBI01000019">
    <property type="protein sequence ID" value="SHN05734.1"/>
    <property type="molecule type" value="Genomic_DNA"/>
</dbReference>
<dbReference type="RefSeq" id="WP_407640052.1">
    <property type="nucleotide sequence ID" value="NZ_FRBI01000019.1"/>
</dbReference>
<organism evidence="1 2">
    <name type="scientific">Actinacidiphila paucisporea</name>
    <dbReference type="NCBI Taxonomy" id="310782"/>
    <lineage>
        <taxon>Bacteria</taxon>
        <taxon>Bacillati</taxon>
        <taxon>Actinomycetota</taxon>
        <taxon>Actinomycetes</taxon>
        <taxon>Kitasatosporales</taxon>
        <taxon>Streptomycetaceae</taxon>
        <taxon>Actinacidiphila</taxon>
    </lineage>
</organism>
<keyword evidence="2" id="KW-1185">Reference proteome</keyword>
<reference evidence="1 2" key="1">
    <citation type="submission" date="2016-11" db="EMBL/GenBank/DDBJ databases">
        <authorList>
            <person name="Jaros S."/>
            <person name="Januszkiewicz K."/>
            <person name="Wedrychowicz H."/>
        </authorList>
    </citation>
    <scope>NUCLEOTIDE SEQUENCE [LARGE SCALE GENOMIC DNA]</scope>
    <source>
        <strain evidence="1 2">CGMCC 4.2025</strain>
    </source>
</reference>
<sequence length="108" mass="11940">MLARFTLHSSVSHTRSIPHRAPCLLVVSGRTLPRHRMAAALAFLRLRDRWEDVGRSLVQLVFGSWMVADARRLRMAATWFAGHDAQGRLLGADAADAVPPPGCPHHRG</sequence>